<keyword evidence="3" id="KW-1185">Reference proteome</keyword>
<feature type="compositionally biased region" description="Basic residues" evidence="1">
    <location>
        <begin position="37"/>
        <end position="67"/>
    </location>
</feature>
<dbReference type="OrthoDB" id="4789138at2759"/>
<reference evidence="3" key="1">
    <citation type="journal article" date="2020" name="Stud. Mycol.">
        <title>101 Dothideomycetes genomes: A test case for predicting lifestyles and emergence of pathogens.</title>
        <authorList>
            <person name="Haridas S."/>
            <person name="Albert R."/>
            <person name="Binder M."/>
            <person name="Bloem J."/>
            <person name="LaButti K."/>
            <person name="Salamov A."/>
            <person name="Andreopoulos B."/>
            <person name="Baker S."/>
            <person name="Barry K."/>
            <person name="Bills G."/>
            <person name="Bluhm B."/>
            <person name="Cannon C."/>
            <person name="Castanera R."/>
            <person name="Culley D."/>
            <person name="Daum C."/>
            <person name="Ezra D."/>
            <person name="Gonzalez J."/>
            <person name="Henrissat B."/>
            <person name="Kuo A."/>
            <person name="Liang C."/>
            <person name="Lipzen A."/>
            <person name="Lutzoni F."/>
            <person name="Magnuson J."/>
            <person name="Mondo S."/>
            <person name="Nolan M."/>
            <person name="Ohm R."/>
            <person name="Pangilinan J."/>
            <person name="Park H.-J."/>
            <person name="Ramirez L."/>
            <person name="Alfaro M."/>
            <person name="Sun H."/>
            <person name="Tritt A."/>
            <person name="Yoshinaga Y."/>
            <person name="Zwiers L.-H."/>
            <person name="Turgeon B."/>
            <person name="Goodwin S."/>
            <person name="Spatafora J."/>
            <person name="Crous P."/>
            <person name="Grigoriev I."/>
        </authorList>
    </citation>
    <scope>NUCLEOTIDE SEQUENCE [LARGE SCALE GENOMIC DNA]</scope>
    <source>
        <strain evidence="3">CECT 20119</strain>
    </source>
</reference>
<dbReference type="AlphaFoldDB" id="A0A6A6G459"/>
<dbReference type="EMBL" id="ML992512">
    <property type="protein sequence ID" value="KAF2220506.1"/>
    <property type="molecule type" value="Genomic_DNA"/>
</dbReference>
<dbReference type="Proteomes" id="UP000799538">
    <property type="component" value="Unassembled WGS sequence"/>
</dbReference>
<name>A0A6A6G459_9PEZI</name>
<feature type="compositionally biased region" description="Low complexity" evidence="1">
    <location>
        <begin position="86"/>
        <end position="100"/>
    </location>
</feature>
<proteinExistence type="predicted"/>
<evidence type="ECO:0000313" key="3">
    <source>
        <dbReference type="Proteomes" id="UP000799538"/>
    </source>
</evidence>
<accession>A0A6A6G459</accession>
<evidence type="ECO:0000256" key="1">
    <source>
        <dbReference type="SAM" id="MobiDB-lite"/>
    </source>
</evidence>
<organism evidence="2 3">
    <name type="scientific">Elsinoe ampelina</name>
    <dbReference type="NCBI Taxonomy" id="302913"/>
    <lineage>
        <taxon>Eukaryota</taxon>
        <taxon>Fungi</taxon>
        <taxon>Dikarya</taxon>
        <taxon>Ascomycota</taxon>
        <taxon>Pezizomycotina</taxon>
        <taxon>Dothideomycetes</taxon>
        <taxon>Dothideomycetidae</taxon>
        <taxon>Myriangiales</taxon>
        <taxon>Elsinoaceae</taxon>
        <taxon>Elsinoe</taxon>
    </lineage>
</organism>
<feature type="region of interest" description="Disordered" evidence="1">
    <location>
        <begin position="36"/>
        <end position="109"/>
    </location>
</feature>
<evidence type="ECO:0000313" key="2">
    <source>
        <dbReference type="EMBL" id="KAF2220506.1"/>
    </source>
</evidence>
<protein>
    <submittedName>
        <fullName evidence="2">Uncharacterized protein</fullName>
    </submittedName>
</protein>
<gene>
    <name evidence="2" type="ORF">BDZ85DRAFT_27614</name>
</gene>
<sequence length="174" mass="18827">MTLQLDTRKMRISRFSGPDTISVAPMKHDKRVPARGCFRHPATRRETRHQRRRGCRTFSKTKQRTQRIKSSIKIQPQPEENDRTTPSKPPTSSTPSTPANPNHPPATMHFPTLATAALGLLAITPASAKCLNGPKRAGDVCLGTNEGNTVCGPGGDGNIVRAKVRGVGTLADIS</sequence>